<dbReference type="RefSeq" id="WP_012507470.1">
    <property type="nucleotide sequence ID" value="NC_011060.1"/>
</dbReference>
<sequence length="309" mass="35927">MAKRRTLNDPESLRQQLVALLINFEHELRDGDLRSKVLALLPAHNQLRDMGSSLIPKEDASAARDRILYYFCNYPRVVIKGEELMIVAGISEWARRLRELRVEFGWKIISGGTAKEMAKEGEFILPGIDASRLGPDDYILADEHQDRDDAFRWNLANEIRRKNTSVRDRILEYLLRNVGKAINAEELRYVAGNKTEWARRVRELRTEFGWQVMTKTTGMPDIPVGSYILASARQAPEHDRVIPDAIRREVLQRDDYRCQQCGWHQEMWNQSDPRHLEAHHIKQHVEGGENTKENLVTLCNICHDKEHTR</sequence>
<evidence type="ECO:0000313" key="2">
    <source>
        <dbReference type="EMBL" id="ACF42975.1"/>
    </source>
</evidence>
<dbReference type="PANTHER" id="PTHR33877">
    <property type="entry name" value="SLL1193 PROTEIN"/>
    <property type="match status" value="1"/>
</dbReference>
<feature type="domain" description="HNH nuclease" evidence="1">
    <location>
        <begin position="245"/>
        <end position="304"/>
    </location>
</feature>
<dbReference type="InterPro" id="IPR003615">
    <property type="entry name" value="HNH_nuc"/>
</dbReference>
<dbReference type="KEGG" id="pph:Ppha_0677"/>
<dbReference type="GO" id="GO:0003676">
    <property type="term" value="F:nucleic acid binding"/>
    <property type="evidence" value="ECO:0007669"/>
    <property type="project" value="InterPro"/>
</dbReference>
<reference evidence="2 3" key="1">
    <citation type="submission" date="2008-06" db="EMBL/GenBank/DDBJ databases">
        <title>Complete sequence of Pelodictyon phaeoclathratiforme BU-1.</title>
        <authorList>
            <consortium name="US DOE Joint Genome Institute"/>
            <person name="Lucas S."/>
            <person name="Copeland A."/>
            <person name="Lapidus A."/>
            <person name="Glavina del Rio T."/>
            <person name="Dalin E."/>
            <person name="Tice H."/>
            <person name="Bruce D."/>
            <person name="Goodwin L."/>
            <person name="Pitluck S."/>
            <person name="Schmutz J."/>
            <person name="Larimer F."/>
            <person name="Land M."/>
            <person name="Hauser L."/>
            <person name="Kyrpides N."/>
            <person name="Mikhailova N."/>
            <person name="Liu Z."/>
            <person name="Li T."/>
            <person name="Zhao F."/>
            <person name="Overmann J."/>
            <person name="Bryant D.A."/>
            <person name="Richardson P."/>
        </authorList>
    </citation>
    <scope>NUCLEOTIDE SEQUENCE [LARGE SCALE GENOMIC DNA]</scope>
    <source>
        <strain evidence="3">DSM 5477 / BU-1</strain>
    </source>
</reference>
<dbReference type="GO" id="GO:0004519">
    <property type="term" value="F:endonuclease activity"/>
    <property type="evidence" value="ECO:0007669"/>
    <property type="project" value="InterPro"/>
</dbReference>
<dbReference type="HOGENOM" id="CLU_899702_0_0_10"/>
<dbReference type="InterPro" id="IPR052892">
    <property type="entry name" value="NA-targeting_endonuclease"/>
</dbReference>
<protein>
    <submittedName>
        <fullName evidence="2">HNH nuclease</fullName>
    </submittedName>
</protein>
<dbReference type="CDD" id="cd00085">
    <property type="entry name" value="HNHc"/>
    <property type="match status" value="1"/>
</dbReference>
<dbReference type="OrthoDB" id="9802901at2"/>
<dbReference type="REBASE" id="23257">
    <property type="entry name" value="PphBUORF675P"/>
</dbReference>
<dbReference type="SMART" id="SM00507">
    <property type="entry name" value="HNHc"/>
    <property type="match status" value="1"/>
</dbReference>
<dbReference type="Pfam" id="PF01844">
    <property type="entry name" value="HNH"/>
    <property type="match status" value="1"/>
</dbReference>
<dbReference type="AlphaFoldDB" id="B4SDY4"/>
<evidence type="ECO:0000259" key="1">
    <source>
        <dbReference type="SMART" id="SM00507"/>
    </source>
</evidence>
<gene>
    <name evidence="2" type="ordered locus">Ppha_0677</name>
</gene>
<proteinExistence type="predicted"/>
<accession>B4SDY4</accession>
<organism evidence="2 3">
    <name type="scientific">Pelodictyon phaeoclathratiforme (strain DSM 5477 / BU-1)</name>
    <dbReference type="NCBI Taxonomy" id="324925"/>
    <lineage>
        <taxon>Bacteria</taxon>
        <taxon>Pseudomonadati</taxon>
        <taxon>Chlorobiota</taxon>
        <taxon>Chlorobiia</taxon>
        <taxon>Chlorobiales</taxon>
        <taxon>Chlorobiaceae</taxon>
        <taxon>Chlorobium/Pelodictyon group</taxon>
        <taxon>Pelodictyon</taxon>
    </lineage>
</organism>
<keyword evidence="3" id="KW-1185">Reference proteome</keyword>
<dbReference type="Gene3D" id="1.10.30.50">
    <property type="match status" value="1"/>
</dbReference>
<dbReference type="eggNOG" id="COG1403">
    <property type="taxonomic scope" value="Bacteria"/>
</dbReference>
<dbReference type="PANTHER" id="PTHR33877:SF2">
    <property type="entry name" value="OS07G0170200 PROTEIN"/>
    <property type="match status" value="1"/>
</dbReference>
<evidence type="ECO:0000313" key="3">
    <source>
        <dbReference type="Proteomes" id="UP000002724"/>
    </source>
</evidence>
<name>B4SDY4_PELPB</name>
<dbReference type="Proteomes" id="UP000002724">
    <property type="component" value="Chromosome"/>
</dbReference>
<dbReference type="GO" id="GO:0008270">
    <property type="term" value="F:zinc ion binding"/>
    <property type="evidence" value="ECO:0007669"/>
    <property type="project" value="InterPro"/>
</dbReference>
<dbReference type="InterPro" id="IPR002711">
    <property type="entry name" value="HNH"/>
</dbReference>
<dbReference type="EMBL" id="CP001110">
    <property type="protein sequence ID" value="ACF42975.1"/>
    <property type="molecule type" value="Genomic_DNA"/>
</dbReference>